<keyword evidence="2" id="KW-1185">Reference proteome</keyword>
<name>A0AAE3FY50_9EURY</name>
<dbReference type="AlphaFoldDB" id="A0AAE3FY50"/>
<sequence length="121" mass="13592">MTIKGKVAETINEYTVMTNLGTKDGVTESQRYGIYKISDPIEDPDSGEDLGQIEYRIARVRPVEIEEKYSIMVTDENTGGLDFSSYFTSVPKSLTKNPSLDNQDVSRGDIVKLMMDLDDEK</sequence>
<evidence type="ECO:0000313" key="2">
    <source>
        <dbReference type="Proteomes" id="UP001203207"/>
    </source>
</evidence>
<reference evidence="1" key="2">
    <citation type="submission" date="2022-02" db="EMBL/GenBank/DDBJ databases">
        <authorList>
            <person name="Elcheninov A.G."/>
            <person name="Sorokin D.Y."/>
            <person name="Kublanov I.V."/>
        </authorList>
    </citation>
    <scope>NUCLEOTIDE SEQUENCE</scope>
    <source>
        <strain evidence="1">AArc-St2</strain>
    </source>
</reference>
<organism evidence="1 2">
    <name type="scientific">Natronocalculus amylovorans</name>
    <dbReference type="NCBI Taxonomy" id="2917812"/>
    <lineage>
        <taxon>Archaea</taxon>
        <taxon>Methanobacteriati</taxon>
        <taxon>Methanobacteriota</taxon>
        <taxon>Stenosarchaea group</taxon>
        <taxon>Halobacteria</taxon>
        <taxon>Halobacteriales</taxon>
        <taxon>Haloferacaceae</taxon>
        <taxon>Natronocalculus</taxon>
    </lineage>
</organism>
<proteinExistence type="predicted"/>
<dbReference type="Proteomes" id="UP001203207">
    <property type="component" value="Unassembled WGS sequence"/>
</dbReference>
<protein>
    <submittedName>
        <fullName evidence="1">Uncharacterized protein</fullName>
    </submittedName>
</protein>
<reference evidence="1" key="1">
    <citation type="journal article" date="2022" name="Syst. Appl. Microbiol.">
        <title>Natronocalculus amylovorans gen. nov., sp. nov., and Natranaeroarchaeum aerophilus sp. nov., dominant culturable amylolytic natronoarchaea from hypersaline soda lakes in southwestern Siberia.</title>
        <authorList>
            <person name="Sorokin D.Y."/>
            <person name="Elcheninov A.G."/>
            <person name="Khizhniak T.V."/>
            <person name="Koenen M."/>
            <person name="Bale N.J."/>
            <person name="Damste J.S.S."/>
            <person name="Kublanov I.V."/>
        </authorList>
    </citation>
    <scope>NUCLEOTIDE SEQUENCE</scope>
    <source>
        <strain evidence="1">AArc-St2</strain>
    </source>
</reference>
<accession>A0AAE3FY50</accession>
<comment type="caution">
    <text evidence="1">The sequence shown here is derived from an EMBL/GenBank/DDBJ whole genome shotgun (WGS) entry which is preliminary data.</text>
</comment>
<dbReference type="EMBL" id="JAKRVX010000003">
    <property type="protein sequence ID" value="MCL9817025.1"/>
    <property type="molecule type" value="Genomic_DNA"/>
</dbReference>
<gene>
    <name evidence="1" type="ORF">AArcSt2_08735</name>
</gene>
<evidence type="ECO:0000313" key="1">
    <source>
        <dbReference type="EMBL" id="MCL9817025.1"/>
    </source>
</evidence>